<gene>
    <name evidence="1" type="ORF">BFC18_14755</name>
</gene>
<protein>
    <submittedName>
        <fullName evidence="1">Uncharacterized protein</fullName>
    </submittedName>
</protein>
<dbReference type="AlphaFoldDB" id="A0A1E7ZAE4"/>
<dbReference type="OrthoDB" id="9135507at2"/>
<keyword evidence="2" id="KW-1185">Reference proteome</keyword>
<proteinExistence type="predicted"/>
<dbReference type="Proteomes" id="UP000175691">
    <property type="component" value="Unassembled WGS sequence"/>
</dbReference>
<evidence type="ECO:0000313" key="1">
    <source>
        <dbReference type="EMBL" id="OFC70421.1"/>
    </source>
</evidence>
<dbReference type="EMBL" id="MDHN01000029">
    <property type="protein sequence ID" value="OFC70421.1"/>
    <property type="molecule type" value="Genomic_DNA"/>
</dbReference>
<comment type="caution">
    <text evidence="1">The sequence shown here is derived from an EMBL/GenBank/DDBJ whole genome shotgun (WGS) entry which is preliminary data.</text>
</comment>
<evidence type="ECO:0000313" key="2">
    <source>
        <dbReference type="Proteomes" id="UP000175691"/>
    </source>
</evidence>
<name>A0A1E7ZAE4_9ALTE</name>
<reference evidence="1 2" key="1">
    <citation type="submission" date="2016-08" db="EMBL/GenBank/DDBJ databases">
        <authorList>
            <person name="Seilhamer J.J."/>
        </authorList>
    </citation>
    <scope>NUCLEOTIDE SEQUENCE [LARGE SCALE GENOMIC DNA]</scope>
    <source>
        <strain evidence="1 2">KCTC 42603</strain>
    </source>
</reference>
<organism evidence="1 2">
    <name type="scientific">Alteromonas confluentis</name>
    <dbReference type="NCBI Taxonomy" id="1656094"/>
    <lineage>
        <taxon>Bacteria</taxon>
        <taxon>Pseudomonadati</taxon>
        <taxon>Pseudomonadota</taxon>
        <taxon>Gammaproteobacteria</taxon>
        <taxon>Alteromonadales</taxon>
        <taxon>Alteromonadaceae</taxon>
        <taxon>Alteromonas/Salinimonas group</taxon>
        <taxon>Alteromonas</taxon>
    </lineage>
</organism>
<dbReference type="STRING" id="1656094.BFC18_14755"/>
<accession>A0A1E7ZAE4</accession>
<dbReference type="RefSeq" id="WP_070126065.1">
    <property type="nucleotide sequence ID" value="NZ_MDHN01000029.1"/>
</dbReference>
<sequence length="141" mass="16423">MQTREDCLQILRQDLGSKSFYPAAEHILNFLFALKKSELRFLPLSRLMRVVELKFGADFSQSDIFTISQYFCGERVALLSTKFEFIDHEDTCYEVSVSDAITAIKTGEYYHPEYGYRISNPEQSIHMFFVPSIYLKKHIDG</sequence>